<evidence type="ECO:0000313" key="2">
    <source>
        <dbReference type="Proteomes" id="UP001374599"/>
    </source>
</evidence>
<name>A0ACB5UPY2_9FIRM</name>
<comment type="caution">
    <text evidence="1">The sequence shown here is derived from an EMBL/GenBank/DDBJ whole genome shotgun (WGS) entry which is preliminary data.</text>
</comment>
<keyword evidence="2" id="KW-1185">Reference proteome</keyword>
<protein>
    <submittedName>
        <fullName evidence="1">Uncharacterized protein</fullName>
    </submittedName>
</protein>
<proteinExistence type="predicted"/>
<sequence length="46" mass="5274">MNLGEKLQQLRKSKGISQEKLAEKLNVSTISIYLDNKRSTVKWIPS</sequence>
<accession>A0ACB5UPY2</accession>
<reference evidence="1" key="1">
    <citation type="submission" date="2023-09" db="EMBL/GenBank/DDBJ databases">
        <title>Vallitalea sediminicola and Vallitalea maricola sp. nov., anaerobic bacteria isolated from marine sediment.</title>
        <authorList>
            <person name="Hirano S."/>
            <person name="Maeda A."/>
            <person name="Terahara T."/>
            <person name="Mori K."/>
            <person name="Hamada M."/>
            <person name="Matsumoto R."/>
            <person name="Kobayashi T."/>
        </authorList>
    </citation>
    <scope>NUCLEOTIDE SEQUENCE</scope>
    <source>
        <strain evidence="1">AN17-2</strain>
    </source>
</reference>
<evidence type="ECO:0000313" key="1">
    <source>
        <dbReference type="EMBL" id="GMQ64675.1"/>
    </source>
</evidence>
<dbReference type="EMBL" id="BTPU01000076">
    <property type="protein sequence ID" value="GMQ64675.1"/>
    <property type="molecule type" value="Genomic_DNA"/>
</dbReference>
<dbReference type="Proteomes" id="UP001374599">
    <property type="component" value="Unassembled WGS sequence"/>
</dbReference>
<gene>
    <name evidence="1" type="ORF">AN2V17_39130</name>
</gene>
<organism evidence="1 2">
    <name type="scientific">Vallitalea maricola</name>
    <dbReference type="NCBI Taxonomy" id="3074433"/>
    <lineage>
        <taxon>Bacteria</taxon>
        <taxon>Bacillati</taxon>
        <taxon>Bacillota</taxon>
        <taxon>Clostridia</taxon>
        <taxon>Lachnospirales</taxon>
        <taxon>Vallitaleaceae</taxon>
        <taxon>Vallitalea</taxon>
    </lineage>
</organism>